<reference evidence="1" key="1">
    <citation type="journal article" date="2015" name="BMC Genomics">
        <title>Genome mining reveals unlocked bioactive potential of marine Gram-negative bacteria.</title>
        <authorList>
            <person name="Machado H."/>
            <person name="Sonnenschein E.C."/>
            <person name="Melchiorsen J."/>
            <person name="Gram L."/>
        </authorList>
    </citation>
    <scope>NUCLEOTIDE SEQUENCE</scope>
    <source>
        <strain evidence="1">S2052</strain>
    </source>
</reference>
<dbReference type="AlphaFoldDB" id="A0A2A2MYG7"/>
<sequence length="188" mass="21176">MFRSSIVSALVLVALTGCQSTNTSVQKDANNLNKQFEIDVNNTTYNMAFDQSQSMVTSVEYISREQSKGIYTKKAKSGLWSQEKVEHQTQLLNSLYSNGAFIVRVYGETINSVSRDLYKVKLVQDGKVVQRGVFDAVGDVPNMDYPSRLWRNDSKLATNGLDTSEPFEIQVITGENIERYHYQPNVKG</sequence>
<accession>A0A2A2MYG7</accession>
<organism evidence="1">
    <name type="scientific">Vibrio coralliilyticus</name>
    <dbReference type="NCBI Taxonomy" id="190893"/>
    <lineage>
        <taxon>Bacteria</taxon>
        <taxon>Pseudomonadati</taxon>
        <taxon>Pseudomonadota</taxon>
        <taxon>Gammaproteobacteria</taxon>
        <taxon>Vibrionales</taxon>
        <taxon>Vibrionaceae</taxon>
        <taxon>Vibrio</taxon>
    </lineage>
</organism>
<protein>
    <submittedName>
        <fullName evidence="1">Uncharacterized protein</fullName>
    </submittedName>
</protein>
<dbReference type="PROSITE" id="PS51257">
    <property type="entry name" value="PROKAR_LIPOPROTEIN"/>
    <property type="match status" value="1"/>
</dbReference>
<comment type="caution">
    <text evidence="1">The sequence shown here is derived from an EMBL/GenBank/DDBJ whole genome shotgun (WGS) entry which is preliminary data.</text>
</comment>
<dbReference type="RefSeq" id="WP_045985990.1">
    <property type="nucleotide sequence ID" value="NZ_CP063052.1"/>
</dbReference>
<dbReference type="EMBL" id="JXXR01000012">
    <property type="protein sequence ID" value="KJY72803.1"/>
    <property type="molecule type" value="Genomic_DNA"/>
</dbReference>
<evidence type="ECO:0000313" key="1">
    <source>
        <dbReference type="EMBL" id="KJY72803.1"/>
    </source>
</evidence>
<proteinExistence type="predicted"/>
<gene>
    <name evidence="1" type="ORF">TW71_11575</name>
</gene>
<name>A0A2A2MYG7_9VIBR</name>